<evidence type="ECO:0000313" key="3">
    <source>
        <dbReference type="EMBL" id="KAK4157187.1"/>
    </source>
</evidence>
<accession>A0AAN6VSW1</accession>
<dbReference type="InterPro" id="IPR000719">
    <property type="entry name" value="Prot_kinase_dom"/>
</dbReference>
<name>A0AAN6VSW1_9PEZI</name>
<comment type="caution">
    <text evidence="3">The sequence shown here is derived from an EMBL/GenBank/DDBJ whole genome shotgun (WGS) entry which is preliminary data.</text>
</comment>
<dbReference type="Proteomes" id="UP001302745">
    <property type="component" value="Unassembled WGS sequence"/>
</dbReference>
<reference evidence="3" key="1">
    <citation type="journal article" date="2023" name="Mol. Phylogenet. Evol.">
        <title>Genome-scale phylogeny and comparative genomics of the fungal order Sordariales.</title>
        <authorList>
            <person name="Hensen N."/>
            <person name="Bonometti L."/>
            <person name="Westerberg I."/>
            <person name="Brannstrom I.O."/>
            <person name="Guillou S."/>
            <person name="Cros-Aarteil S."/>
            <person name="Calhoun S."/>
            <person name="Haridas S."/>
            <person name="Kuo A."/>
            <person name="Mondo S."/>
            <person name="Pangilinan J."/>
            <person name="Riley R."/>
            <person name="LaButti K."/>
            <person name="Andreopoulos B."/>
            <person name="Lipzen A."/>
            <person name="Chen C."/>
            <person name="Yan M."/>
            <person name="Daum C."/>
            <person name="Ng V."/>
            <person name="Clum A."/>
            <person name="Steindorff A."/>
            <person name="Ohm R.A."/>
            <person name="Martin F."/>
            <person name="Silar P."/>
            <person name="Natvig D.O."/>
            <person name="Lalanne C."/>
            <person name="Gautier V."/>
            <person name="Ament-Velasquez S.L."/>
            <person name="Kruys A."/>
            <person name="Hutchinson M.I."/>
            <person name="Powell A.J."/>
            <person name="Barry K."/>
            <person name="Miller A.N."/>
            <person name="Grigoriev I.V."/>
            <person name="Debuchy R."/>
            <person name="Gladieux P."/>
            <person name="Hiltunen Thoren M."/>
            <person name="Johannesson H."/>
        </authorList>
    </citation>
    <scope>NUCLEOTIDE SEQUENCE</scope>
    <source>
        <strain evidence="3">CBS 538.74</strain>
    </source>
</reference>
<dbReference type="SMART" id="SM00220">
    <property type="entry name" value="S_TKc"/>
    <property type="match status" value="1"/>
</dbReference>
<feature type="region of interest" description="Disordered" evidence="1">
    <location>
        <begin position="240"/>
        <end position="271"/>
    </location>
</feature>
<dbReference type="AlphaFoldDB" id="A0AAN6VSW1"/>
<feature type="compositionally biased region" description="Pro residues" evidence="1">
    <location>
        <begin position="254"/>
        <end position="265"/>
    </location>
</feature>
<protein>
    <recommendedName>
        <fullName evidence="2">Protein kinase domain-containing protein</fullName>
    </recommendedName>
</protein>
<evidence type="ECO:0000259" key="2">
    <source>
        <dbReference type="PROSITE" id="PS50011"/>
    </source>
</evidence>
<dbReference type="GO" id="GO:0004672">
    <property type="term" value="F:protein kinase activity"/>
    <property type="evidence" value="ECO:0007669"/>
    <property type="project" value="InterPro"/>
</dbReference>
<dbReference type="InterPro" id="IPR011009">
    <property type="entry name" value="Kinase-like_dom_sf"/>
</dbReference>
<evidence type="ECO:0000256" key="1">
    <source>
        <dbReference type="SAM" id="MobiDB-lite"/>
    </source>
</evidence>
<sequence length="419" mass="46155">MFSFPRAGCVETGKTGHAYVFDSMSGESYIFIRNLAVGAQSKVQLVANISTHEIVVRKVSKKKLPLSDVSELSSVPKDREVLMLDCLDLIMRSRPSPANTITPRWASYLHHENIPTMSGGPRPRLECTQVSYWKLYNCGDLADLVRVWRSGSVGQGRDTPFPVSFVARCIAQVCETLHVMYQAGPQAIYHCDLHLGNVFVHFDPNSGDGSELPDFYIGDFGWARTAGEALADGVAQYGSGTTPFGPWSERPPGFETPPSPPPGTAPPGQRRRWDVERFGTGLESFLRLAFPATGPFTPPNQPPPSEQAHGLQRLMMMMSFMDSQEQTLAARNPHSHPPSLEEVVREAKILEKAALAVERLTIEFTALLLMLESWAEKITQGGPYVFTGDLGLSSEMRKAQAENYGNNNIDGPWSLTDSV</sequence>
<keyword evidence="4" id="KW-1185">Reference proteome</keyword>
<dbReference type="SUPFAM" id="SSF56112">
    <property type="entry name" value="Protein kinase-like (PK-like)"/>
    <property type="match status" value="1"/>
</dbReference>
<dbReference type="Gene3D" id="1.10.510.10">
    <property type="entry name" value="Transferase(Phosphotransferase) domain 1"/>
    <property type="match status" value="1"/>
</dbReference>
<evidence type="ECO:0000313" key="4">
    <source>
        <dbReference type="Proteomes" id="UP001302745"/>
    </source>
</evidence>
<feature type="domain" description="Protein kinase" evidence="2">
    <location>
        <begin position="29"/>
        <end position="419"/>
    </location>
</feature>
<proteinExistence type="predicted"/>
<dbReference type="GO" id="GO:0005524">
    <property type="term" value="F:ATP binding"/>
    <property type="evidence" value="ECO:0007669"/>
    <property type="project" value="InterPro"/>
</dbReference>
<dbReference type="EMBL" id="MU856854">
    <property type="protein sequence ID" value="KAK4157187.1"/>
    <property type="molecule type" value="Genomic_DNA"/>
</dbReference>
<organism evidence="3 4">
    <name type="scientific">Chaetomidium leptoderma</name>
    <dbReference type="NCBI Taxonomy" id="669021"/>
    <lineage>
        <taxon>Eukaryota</taxon>
        <taxon>Fungi</taxon>
        <taxon>Dikarya</taxon>
        <taxon>Ascomycota</taxon>
        <taxon>Pezizomycotina</taxon>
        <taxon>Sordariomycetes</taxon>
        <taxon>Sordariomycetidae</taxon>
        <taxon>Sordariales</taxon>
        <taxon>Chaetomiaceae</taxon>
        <taxon>Chaetomidium</taxon>
    </lineage>
</organism>
<reference evidence="3" key="2">
    <citation type="submission" date="2023-05" db="EMBL/GenBank/DDBJ databases">
        <authorList>
            <consortium name="Lawrence Berkeley National Laboratory"/>
            <person name="Steindorff A."/>
            <person name="Hensen N."/>
            <person name="Bonometti L."/>
            <person name="Westerberg I."/>
            <person name="Brannstrom I.O."/>
            <person name="Guillou S."/>
            <person name="Cros-Aarteil S."/>
            <person name="Calhoun S."/>
            <person name="Haridas S."/>
            <person name="Kuo A."/>
            <person name="Mondo S."/>
            <person name="Pangilinan J."/>
            <person name="Riley R."/>
            <person name="Labutti K."/>
            <person name="Andreopoulos B."/>
            <person name="Lipzen A."/>
            <person name="Chen C."/>
            <person name="Yanf M."/>
            <person name="Daum C."/>
            <person name="Ng V."/>
            <person name="Clum A."/>
            <person name="Ohm R."/>
            <person name="Martin F."/>
            <person name="Silar P."/>
            <person name="Natvig D."/>
            <person name="Lalanne C."/>
            <person name="Gautier V."/>
            <person name="Ament-Velasquez S.L."/>
            <person name="Kruys A."/>
            <person name="Hutchinson M.I."/>
            <person name="Powell A.J."/>
            <person name="Barry K."/>
            <person name="Miller A.N."/>
            <person name="Grigoriev I.V."/>
            <person name="Debuchy R."/>
            <person name="Gladieux P."/>
            <person name="Thoren M.H."/>
            <person name="Johannesson H."/>
        </authorList>
    </citation>
    <scope>NUCLEOTIDE SEQUENCE</scope>
    <source>
        <strain evidence="3">CBS 538.74</strain>
    </source>
</reference>
<dbReference type="PROSITE" id="PS50011">
    <property type="entry name" value="PROTEIN_KINASE_DOM"/>
    <property type="match status" value="1"/>
</dbReference>
<gene>
    <name evidence="3" type="ORF">C8A00DRAFT_11954</name>
</gene>